<name>A0A2H1WGY0_SPOFR</name>
<gene>
    <name evidence="2" type="ORF">SFRICE_029840</name>
</gene>
<feature type="region of interest" description="Disordered" evidence="1">
    <location>
        <begin position="1"/>
        <end position="32"/>
    </location>
</feature>
<reference evidence="2" key="1">
    <citation type="submission" date="2016-07" db="EMBL/GenBank/DDBJ databases">
        <authorList>
            <person name="Bretaudeau A."/>
        </authorList>
    </citation>
    <scope>NUCLEOTIDE SEQUENCE</scope>
    <source>
        <strain evidence="2">Rice</strain>
        <tissue evidence="2">Whole body</tissue>
    </source>
</reference>
<evidence type="ECO:0000256" key="1">
    <source>
        <dbReference type="SAM" id="MobiDB-lite"/>
    </source>
</evidence>
<organism evidence="2">
    <name type="scientific">Spodoptera frugiperda</name>
    <name type="common">Fall armyworm</name>
    <dbReference type="NCBI Taxonomy" id="7108"/>
    <lineage>
        <taxon>Eukaryota</taxon>
        <taxon>Metazoa</taxon>
        <taxon>Ecdysozoa</taxon>
        <taxon>Arthropoda</taxon>
        <taxon>Hexapoda</taxon>
        <taxon>Insecta</taxon>
        <taxon>Pterygota</taxon>
        <taxon>Neoptera</taxon>
        <taxon>Endopterygota</taxon>
        <taxon>Lepidoptera</taxon>
        <taxon>Glossata</taxon>
        <taxon>Ditrysia</taxon>
        <taxon>Noctuoidea</taxon>
        <taxon>Noctuidae</taxon>
        <taxon>Amphipyrinae</taxon>
        <taxon>Spodoptera</taxon>
    </lineage>
</organism>
<proteinExistence type="predicted"/>
<dbReference type="EMBL" id="ODYU01008571">
    <property type="protein sequence ID" value="SOQ52287.1"/>
    <property type="molecule type" value="Genomic_DNA"/>
</dbReference>
<dbReference type="AlphaFoldDB" id="A0A2H1WGY0"/>
<protein>
    <submittedName>
        <fullName evidence="2">SFRICE_029840</fullName>
    </submittedName>
</protein>
<sequence length="74" mass="8399">MGSEWAAMRPSLTLGHSKNDMDIAKTHATASTDPHRTDRIIDNAYMRYVLTTSYGMRVGFPQTFYITRAEETTL</sequence>
<evidence type="ECO:0000313" key="2">
    <source>
        <dbReference type="EMBL" id="SOQ52287.1"/>
    </source>
</evidence>
<accession>A0A2H1WGY0</accession>